<dbReference type="SFLD" id="SFLDS00003">
    <property type="entry name" value="Haloacid_Dehalogenase"/>
    <property type="match status" value="1"/>
</dbReference>
<dbReference type="GO" id="GO:0016787">
    <property type="term" value="F:hydrolase activity"/>
    <property type="evidence" value="ECO:0007669"/>
    <property type="project" value="UniProtKB-KW"/>
</dbReference>
<evidence type="ECO:0008006" key="6">
    <source>
        <dbReference type="Google" id="ProtNLM"/>
    </source>
</evidence>
<dbReference type="Gene3D" id="3.40.50.1000">
    <property type="entry name" value="HAD superfamily/HAD-like"/>
    <property type="match status" value="1"/>
</dbReference>
<keyword evidence="2" id="KW-0479">Metal-binding</keyword>
<dbReference type="InterPro" id="IPR023214">
    <property type="entry name" value="HAD_sf"/>
</dbReference>
<dbReference type="NCBIfam" id="TIGR01509">
    <property type="entry name" value="HAD-SF-IA-v3"/>
    <property type="match status" value="1"/>
</dbReference>
<dbReference type="FunFam" id="3.40.50.1000:FF:000036">
    <property type="entry name" value="HAD family hydrolase"/>
    <property type="match status" value="1"/>
</dbReference>
<protein>
    <recommendedName>
        <fullName evidence="6">HAD family hydrolase</fullName>
    </recommendedName>
</protein>
<dbReference type="SUPFAM" id="SSF56784">
    <property type="entry name" value="HAD-like"/>
    <property type="match status" value="1"/>
</dbReference>
<keyword evidence="3" id="KW-0378">Hydrolase</keyword>
<gene>
    <name evidence="4" type="ORF">CIL05_17220</name>
</gene>
<sequence>MIKGIIFDFDGLILDTEVILYETLNEIFVDFGSELPVSKWQENIGSSSGFSPFVYLEGIADVNYQNLEARLDKDLHSRLLKEKALPGVENYLKTAKNLGLKIGLASSSKYEWVSKYLKKLNLFHYFECIKTSNDVEAVKPDPSLYKEAAKCLNLKTDECLVFEDSANGALAAKRAGTKCVIVPNEITKNLDFCTVEYKMESMAEKDLKQVLKIVEQSK</sequence>
<dbReference type="EMBL" id="NPOA01000013">
    <property type="protein sequence ID" value="PAV28373.1"/>
    <property type="molecule type" value="Genomic_DNA"/>
</dbReference>
<proteinExistence type="inferred from homology"/>
<evidence type="ECO:0000256" key="1">
    <source>
        <dbReference type="ARBA" id="ARBA00006171"/>
    </source>
</evidence>
<reference evidence="4 5" key="1">
    <citation type="submission" date="2017-08" db="EMBL/GenBank/DDBJ databases">
        <title>Virgibacillus indicus sp. nov. and Virgibacillus profoundi sp. nov, two moderately halophilic bacteria isolated from marine sediment by using the Microfluidic Streak Plate.</title>
        <authorList>
            <person name="Xu B."/>
            <person name="Hu B."/>
            <person name="Wang J."/>
            <person name="Zhu Y."/>
            <person name="Huang L."/>
            <person name="Du W."/>
            <person name="Huang Y."/>
        </authorList>
    </citation>
    <scope>NUCLEOTIDE SEQUENCE [LARGE SCALE GENOMIC DNA]</scope>
    <source>
        <strain evidence="4 5">IO3-P3-H5</strain>
    </source>
</reference>
<dbReference type="AlphaFoldDB" id="A0A2A2IBC7"/>
<dbReference type="InterPro" id="IPR006439">
    <property type="entry name" value="HAD-SF_hydro_IA"/>
</dbReference>
<dbReference type="Proteomes" id="UP000218887">
    <property type="component" value="Unassembled WGS sequence"/>
</dbReference>
<dbReference type="Gene3D" id="1.10.150.240">
    <property type="entry name" value="Putative phosphatase, domain 2"/>
    <property type="match status" value="1"/>
</dbReference>
<evidence type="ECO:0000256" key="2">
    <source>
        <dbReference type="ARBA" id="ARBA00022723"/>
    </source>
</evidence>
<dbReference type="InterPro" id="IPR036412">
    <property type="entry name" value="HAD-like_sf"/>
</dbReference>
<dbReference type="PANTHER" id="PTHR18901:SF38">
    <property type="entry name" value="PSEUDOURIDINE-5'-PHOSPHATASE"/>
    <property type="match status" value="1"/>
</dbReference>
<comment type="caution">
    <text evidence="4">The sequence shown here is derived from an EMBL/GenBank/DDBJ whole genome shotgun (WGS) entry which is preliminary data.</text>
</comment>
<organism evidence="4 5">
    <name type="scientific">Virgibacillus profundi</name>
    <dbReference type="NCBI Taxonomy" id="2024555"/>
    <lineage>
        <taxon>Bacteria</taxon>
        <taxon>Bacillati</taxon>
        <taxon>Bacillota</taxon>
        <taxon>Bacilli</taxon>
        <taxon>Bacillales</taxon>
        <taxon>Bacillaceae</taxon>
        <taxon>Virgibacillus</taxon>
    </lineage>
</organism>
<dbReference type="SFLD" id="SFLDG01129">
    <property type="entry name" value="C1.5:_HAD__Beta-PGM__Phosphata"/>
    <property type="match status" value="1"/>
</dbReference>
<evidence type="ECO:0000256" key="3">
    <source>
        <dbReference type="ARBA" id="ARBA00022801"/>
    </source>
</evidence>
<dbReference type="GO" id="GO:0046872">
    <property type="term" value="F:metal ion binding"/>
    <property type="evidence" value="ECO:0007669"/>
    <property type="project" value="UniProtKB-KW"/>
</dbReference>
<name>A0A2A2IBC7_9BACI</name>
<dbReference type="PRINTS" id="PR00413">
    <property type="entry name" value="HADHALOGNASE"/>
</dbReference>
<dbReference type="Pfam" id="PF13419">
    <property type="entry name" value="HAD_2"/>
    <property type="match status" value="1"/>
</dbReference>
<accession>A0A2A2IBC7</accession>
<evidence type="ECO:0000313" key="5">
    <source>
        <dbReference type="Proteomes" id="UP000218887"/>
    </source>
</evidence>
<dbReference type="PANTHER" id="PTHR18901">
    <property type="entry name" value="2-DEOXYGLUCOSE-6-PHOSPHATE PHOSPHATASE 2"/>
    <property type="match status" value="1"/>
</dbReference>
<dbReference type="OrthoDB" id="9797743at2"/>
<dbReference type="InterPro" id="IPR041492">
    <property type="entry name" value="HAD_2"/>
</dbReference>
<keyword evidence="5" id="KW-1185">Reference proteome</keyword>
<comment type="similarity">
    <text evidence="1">Belongs to the HAD-like hydrolase superfamily. CbbY/CbbZ/Gph/YieH family.</text>
</comment>
<evidence type="ECO:0000313" key="4">
    <source>
        <dbReference type="EMBL" id="PAV28373.1"/>
    </source>
</evidence>
<dbReference type="RefSeq" id="WP_095656789.1">
    <property type="nucleotide sequence ID" value="NZ_NPOA01000013.1"/>
</dbReference>
<dbReference type="InterPro" id="IPR023198">
    <property type="entry name" value="PGP-like_dom2"/>
</dbReference>